<dbReference type="Gene3D" id="3.40.50.11310">
    <property type="entry name" value="Bacterial phosphonate metabolism protein PhnH"/>
    <property type="match status" value="1"/>
</dbReference>
<evidence type="ECO:0008006" key="3">
    <source>
        <dbReference type="Google" id="ProtNLM"/>
    </source>
</evidence>
<dbReference type="InterPro" id="IPR008772">
    <property type="entry name" value="Phosphonate_metab_PhnH"/>
</dbReference>
<evidence type="ECO:0000313" key="2">
    <source>
        <dbReference type="Proteomes" id="UP000028981"/>
    </source>
</evidence>
<organism evidence="1 2">
    <name type="scientific">Devosia riboflavina</name>
    <dbReference type="NCBI Taxonomy" id="46914"/>
    <lineage>
        <taxon>Bacteria</taxon>
        <taxon>Pseudomonadati</taxon>
        <taxon>Pseudomonadota</taxon>
        <taxon>Alphaproteobacteria</taxon>
        <taxon>Hyphomicrobiales</taxon>
        <taxon>Devosiaceae</taxon>
        <taxon>Devosia</taxon>
    </lineage>
</organism>
<dbReference type="SUPFAM" id="SSF159709">
    <property type="entry name" value="PhnH-like"/>
    <property type="match status" value="1"/>
</dbReference>
<dbReference type="STRING" id="46914.JP75_10755"/>
<reference evidence="1 2" key="1">
    <citation type="submission" date="2014-08" db="EMBL/GenBank/DDBJ databases">
        <authorList>
            <person name="Hassan Y.I."/>
            <person name="Lepp D."/>
            <person name="Zhou T."/>
        </authorList>
    </citation>
    <scope>NUCLEOTIDE SEQUENCE [LARGE SCALE GENOMIC DNA]</scope>
    <source>
        <strain evidence="1 2">IFO13584</strain>
    </source>
</reference>
<evidence type="ECO:0000313" key="1">
    <source>
        <dbReference type="EMBL" id="KFL31350.1"/>
    </source>
</evidence>
<keyword evidence="2" id="KW-1185">Reference proteome</keyword>
<gene>
    <name evidence="1" type="ORF">JP75_10755</name>
</gene>
<dbReference type="OrthoDB" id="9814509at2"/>
<accession>A0A087M397</accession>
<protein>
    <recommendedName>
        <fullName evidence="3">Protein phnH</fullName>
    </recommendedName>
</protein>
<proteinExistence type="predicted"/>
<dbReference type="AlphaFoldDB" id="A0A087M397"/>
<comment type="caution">
    <text evidence="1">The sequence shown here is derived from an EMBL/GenBank/DDBJ whole genome shotgun (WGS) entry which is preliminary data.</text>
</comment>
<name>A0A087M397_9HYPH</name>
<dbReference type="Proteomes" id="UP000028981">
    <property type="component" value="Unassembled WGS sequence"/>
</dbReference>
<dbReference type="RefSeq" id="WP_035082431.1">
    <property type="nucleotide sequence ID" value="NZ_JQGC01000007.1"/>
</dbReference>
<dbReference type="NCBIfam" id="TIGR03292">
    <property type="entry name" value="PhnH_redo"/>
    <property type="match status" value="1"/>
</dbReference>
<dbReference type="GO" id="GO:0019634">
    <property type="term" value="P:organic phosphonate metabolic process"/>
    <property type="evidence" value="ECO:0007669"/>
    <property type="project" value="InterPro"/>
</dbReference>
<dbReference type="InterPro" id="IPR038058">
    <property type="entry name" value="PhnH-like_sp"/>
</dbReference>
<sequence length="198" mass="20599">MLSHDFGAGFADPVVDAQAAFRAFLDALANPGTQQKLAGSSDGSAALGRELASTLLTLSDHDTTIWLSPALDVDAVKGFVGFHTGASVVDDPAKANFAFVALGDAMPELARCNLGTQEYPDRSTTIVVEVPALDGGAELVLRGPGIRETQAISPVGLPADFVAQWGENRELFPRGVDLLLVAGGQVMGLPRSSRIVEA</sequence>
<dbReference type="Pfam" id="PF05845">
    <property type="entry name" value="PhnH"/>
    <property type="match status" value="1"/>
</dbReference>
<dbReference type="EMBL" id="JQGC01000007">
    <property type="protein sequence ID" value="KFL31350.1"/>
    <property type="molecule type" value="Genomic_DNA"/>
</dbReference>
<dbReference type="PIRSF" id="PIRSF020680">
    <property type="entry name" value="PhnH"/>
    <property type="match status" value="1"/>
</dbReference>